<dbReference type="GO" id="GO:0043531">
    <property type="term" value="F:ADP binding"/>
    <property type="evidence" value="ECO:0007669"/>
    <property type="project" value="InterPro"/>
</dbReference>
<evidence type="ECO:0000313" key="6">
    <source>
        <dbReference type="EMBL" id="KAF7852330.1"/>
    </source>
</evidence>
<evidence type="ECO:0000256" key="3">
    <source>
        <dbReference type="ARBA" id="ARBA00022821"/>
    </source>
</evidence>
<dbReference type="AlphaFoldDB" id="A0A8T0CY51"/>
<sequence>MPANFGAIRESSGPYRFDVFLSFHGEDMRNGFTGHLQAALDQRGIVAFIDDEELGKGEEIAPAILGAIGESRISIVVFSENYASSSWCLDELVRIVECRDTMGQIVWPVFYKVDPSEVRRQRGRYGQALVDQEERLESKGGDPEKVKRWREALTTAANISGWHLVKERESDVIQSIVKRVWDQLNHKQLHVPENVVAMNSHVAHMRSLLDMESSEVRMVGICGLGGIGKTTIAKATYNAIAHKFECCSFLSNVKETCETSTDSGLLQLQETLISQVMWDDALKLHNVLRGSSMIKSRLCKKKVLIIIDDVNELVQLETLVGGCDWFGCGRRIIITTRDERLLAAHHVKIVYKVQPLNRSSARTLFSSIVFSDSSHSLEYEKLSHSIVDYTKGLPLAITVLGSFLRGRSLLEWKGALDKLKRAFNGKIFNVLRISFEGLDDHERDIFLDITCFFKGESVSYVKKILDSCDLCPDIGIAILMDKSVITIESGKLEMHDMIQEMGREIVRKESPKEPGGRIRLWFFEDVLHVLTEGTLFKCLRFVNFSRCTLLSKIPDVSSLPNLESLDLQECTNLVEVHQSLGSLDRLIYLNFLNCHKLSSFPSSLKSRSLENLILRGCSKLSRFPDILVRMEHLKELSLHGTAIGELPSSVVNLIELKGLYLEDCTDLKNLPCSIYTLQHLERIFVDGCSQLSKFPECLCESSDCTNVSLLSALPNVINLNVQRCSLLELSFLKNLHCMSSLTILDLSENKFVNLAPPHSNDMLSC</sequence>
<proteinExistence type="predicted"/>
<keyword evidence="4" id="KW-0520">NAD</keyword>
<keyword evidence="7" id="KW-1185">Reference proteome</keyword>
<dbReference type="InterPro" id="IPR042197">
    <property type="entry name" value="Apaf_helical"/>
</dbReference>
<name>A0A8T0CY51_CORYI</name>
<dbReference type="Gene3D" id="3.80.10.10">
    <property type="entry name" value="Ribonuclease Inhibitor"/>
    <property type="match status" value="2"/>
</dbReference>
<gene>
    <name evidence="6" type="ORF">BT93_L4622</name>
</gene>
<dbReference type="OrthoDB" id="1936883at2759"/>
<dbReference type="InterPro" id="IPR032675">
    <property type="entry name" value="LRR_dom_sf"/>
</dbReference>
<dbReference type="Gene3D" id="1.10.8.430">
    <property type="entry name" value="Helical domain of apoptotic protease-activating factors"/>
    <property type="match status" value="1"/>
</dbReference>
<dbReference type="Gene3D" id="3.40.50.300">
    <property type="entry name" value="P-loop containing nucleotide triphosphate hydrolases"/>
    <property type="match status" value="1"/>
</dbReference>
<evidence type="ECO:0000256" key="4">
    <source>
        <dbReference type="ARBA" id="ARBA00023027"/>
    </source>
</evidence>
<dbReference type="InterPro" id="IPR058546">
    <property type="entry name" value="RPS4B/Roq1-like_LRR"/>
</dbReference>
<feature type="domain" description="TIR" evidence="5">
    <location>
        <begin position="15"/>
        <end position="184"/>
    </location>
</feature>
<dbReference type="PANTHER" id="PTHR11017:SF527">
    <property type="entry name" value="TMV RESISTANCE PROTEIN N-LIKE"/>
    <property type="match status" value="1"/>
</dbReference>
<dbReference type="Gramene" id="rna-gnl|WGS:JABURB|Cocit.L4622.1">
    <property type="protein sequence ID" value="cds-KAF7852330.1"/>
    <property type="gene ID" value="gene-BT93_L4622"/>
</dbReference>
<accession>A0A8T0CY51</accession>
<evidence type="ECO:0000259" key="5">
    <source>
        <dbReference type="PROSITE" id="PS50104"/>
    </source>
</evidence>
<dbReference type="Pfam" id="PF23282">
    <property type="entry name" value="WHD_ROQ1"/>
    <property type="match status" value="1"/>
</dbReference>
<dbReference type="InterPro" id="IPR000157">
    <property type="entry name" value="TIR_dom"/>
</dbReference>
<protein>
    <recommendedName>
        <fullName evidence="5">TIR domain-containing protein</fullName>
    </recommendedName>
</protein>
<dbReference type="Pfam" id="PF00931">
    <property type="entry name" value="NB-ARC"/>
    <property type="match status" value="1"/>
</dbReference>
<evidence type="ECO:0000256" key="2">
    <source>
        <dbReference type="ARBA" id="ARBA00022737"/>
    </source>
</evidence>
<dbReference type="SMART" id="SM00255">
    <property type="entry name" value="TIR"/>
    <property type="match status" value="1"/>
</dbReference>
<dbReference type="EMBL" id="MU089517">
    <property type="protein sequence ID" value="KAF7852330.1"/>
    <property type="molecule type" value="Genomic_DNA"/>
</dbReference>
<dbReference type="GO" id="GO:0007165">
    <property type="term" value="P:signal transduction"/>
    <property type="evidence" value="ECO:0007669"/>
    <property type="project" value="InterPro"/>
</dbReference>
<dbReference type="Pfam" id="PF01582">
    <property type="entry name" value="TIR"/>
    <property type="match status" value="1"/>
</dbReference>
<keyword evidence="1" id="KW-0433">Leucine-rich repeat</keyword>
<dbReference type="GO" id="GO:0006952">
    <property type="term" value="P:defense response"/>
    <property type="evidence" value="ECO:0007669"/>
    <property type="project" value="InterPro"/>
</dbReference>
<dbReference type="SUPFAM" id="SSF52058">
    <property type="entry name" value="L domain-like"/>
    <property type="match status" value="1"/>
</dbReference>
<dbReference type="Pfam" id="PF23286">
    <property type="entry name" value="LRR_13"/>
    <property type="match status" value="1"/>
</dbReference>
<dbReference type="PROSITE" id="PS50104">
    <property type="entry name" value="TIR"/>
    <property type="match status" value="1"/>
</dbReference>
<dbReference type="InterPro" id="IPR002182">
    <property type="entry name" value="NB-ARC"/>
</dbReference>
<dbReference type="InterPro" id="IPR058192">
    <property type="entry name" value="WHD_ROQ1-like"/>
</dbReference>
<keyword evidence="2" id="KW-0677">Repeat</keyword>
<dbReference type="InterPro" id="IPR027417">
    <property type="entry name" value="P-loop_NTPase"/>
</dbReference>
<keyword evidence="3" id="KW-0611">Plant defense</keyword>
<dbReference type="Gene3D" id="3.40.50.10140">
    <property type="entry name" value="Toll/interleukin-1 receptor homology (TIR) domain"/>
    <property type="match status" value="1"/>
</dbReference>
<organism evidence="6 7">
    <name type="scientific">Corymbia citriodora subsp. variegata</name>
    <dbReference type="NCBI Taxonomy" id="360336"/>
    <lineage>
        <taxon>Eukaryota</taxon>
        <taxon>Viridiplantae</taxon>
        <taxon>Streptophyta</taxon>
        <taxon>Embryophyta</taxon>
        <taxon>Tracheophyta</taxon>
        <taxon>Spermatophyta</taxon>
        <taxon>Magnoliopsida</taxon>
        <taxon>eudicotyledons</taxon>
        <taxon>Gunneridae</taxon>
        <taxon>Pentapetalae</taxon>
        <taxon>rosids</taxon>
        <taxon>malvids</taxon>
        <taxon>Myrtales</taxon>
        <taxon>Myrtaceae</taxon>
        <taxon>Myrtoideae</taxon>
        <taxon>Eucalypteae</taxon>
        <taxon>Corymbia</taxon>
    </lineage>
</organism>
<dbReference type="FunFam" id="3.40.50.10140:FF:000007">
    <property type="entry name" value="Disease resistance protein (TIR-NBS-LRR class)"/>
    <property type="match status" value="1"/>
</dbReference>
<reference evidence="6" key="1">
    <citation type="submission" date="2020-05" db="EMBL/GenBank/DDBJ databases">
        <title>WGS assembly of Corymbia citriodora subspecies variegata.</title>
        <authorList>
            <person name="Barry K."/>
            <person name="Hundley H."/>
            <person name="Shu S."/>
            <person name="Jenkins J."/>
            <person name="Grimwood J."/>
            <person name="Baten A."/>
        </authorList>
    </citation>
    <scope>NUCLEOTIDE SEQUENCE</scope>
    <source>
        <strain evidence="6">CV2-018</strain>
    </source>
</reference>
<dbReference type="PANTHER" id="PTHR11017">
    <property type="entry name" value="LEUCINE-RICH REPEAT-CONTAINING PROTEIN"/>
    <property type="match status" value="1"/>
</dbReference>
<evidence type="ECO:0000313" key="7">
    <source>
        <dbReference type="Proteomes" id="UP000806378"/>
    </source>
</evidence>
<dbReference type="PRINTS" id="PR00364">
    <property type="entry name" value="DISEASERSIST"/>
</dbReference>
<dbReference type="SUPFAM" id="SSF52200">
    <property type="entry name" value="Toll/Interleukin receptor TIR domain"/>
    <property type="match status" value="1"/>
</dbReference>
<dbReference type="SUPFAM" id="SSF52540">
    <property type="entry name" value="P-loop containing nucleoside triphosphate hydrolases"/>
    <property type="match status" value="1"/>
</dbReference>
<evidence type="ECO:0000256" key="1">
    <source>
        <dbReference type="ARBA" id="ARBA00022614"/>
    </source>
</evidence>
<comment type="caution">
    <text evidence="6">The sequence shown here is derived from an EMBL/GenBank/DDBJ whole genome shotgun (WGS) entry which is preliminary data.</text>
</comment>
<dbReference type="InterPro" id="IPR035897">
    <property type="entry name" value="Toll_tir_struct_dom_sf"/>
</dbReference>
<dbReference type="InterPro" id="IPR044974">
    <property type="entry name" value="Disease_R_plants"/>
</dbReference>
<dbReference type="Proteomes" id="UP000806378">
    <property type="component" value="Unassembled WGS sequence"/>
</dbReference>